<dbReference type="InterPro" id="IPR032675">
    <property type="entry name" value="LRR_dom_sf"/>
</dbReference>
<dbReference type="GO" id="GO:0005886">
    <property type="term" value="C:plasma membrane"/>
    <property type="evidence" value="ECO:0007669"/>
    <property type="project" value="UniProtKB-SubCell"/>
</dbReference>
<dbReference type="InParanoid" id="A0A059C339"/>
<evidence type="ECO:0000256" key="5">
    <source>
        <dbReference type="ARBA" id="ARBA00022692"/>
    </source>
</evidence>
<organism evidence="11">
    <name type="scientific">Eucalyptus grandis</name>
    <name type="common">Flooded gum</name>
    <dbReference type="NCBI Taxonomy" id="71139"/>
    <lineage>
        <taxon>Eukaryota</taxon>
        <taxon>Viridiplantae</taxon>
        <taxon>Streptophyta</taxon>
        <taxon>Embryophyta</taxon>
        <taxon>Tracheophyta</taxon>
        <taxon>Spermatophyta</taxon>
        <taxon>Magnoliopsida</taxon>
        <taxon>eudicotyledons</taxon>
        <taxon>Gunneridae</taxon>
        <taxon>Pentapetalae</taxon>
        <taxon>rosids</taxon>
        <taxon>malvids</taxon>
        <taxon>Myrtales</taxon>
        <taxon>Myrtaceae</taxon>
        <taxon>Myrtoideae</taxon>
        <taxon>Eucalypteae</taxon>
        <taxon>Eucalyptus</taxon>
    </lineage>
</organism>
<keyword evidence="8" id="KW-0472">Membrane</keyword>
<comment type="subcellular location">
    <subcellularLocation>
        <location evidence="1">Cell membrane</location>
        <topology evidence="1">Single-pass type I membrane protein</topology>
    </subcellularLocation>
</comment>
<dbReference type="Gene3D" id="3.80.10.10">
    <property type="entry name" value="Ribonuclease Inhibitor"/>
    <property type="match status" value="1"/>
</dbReference>
<dbReference type="AlphaFoldDB" id="A0A059C339"/>
<dbReference type="PANTHER" id="PTHR27004:SF460">
    <property type="entry name" value="RECEPTOR-LIKE PROTEIN 33"/>
    <property type="match status" value="1"/>
</dbReference>
<evidence type="ECO:0000256" key="3">
    <source>
        <dbReference type="ARBA" id="ARBA00022475"/>
    </source>
</evidence>
<dbReference type="EMBL" id="KK198757">
    <property type="protein sequence ID" value="KCW72777.1"/>
    <property type="molecule type" value="Genomic_DNA"/>
</dbReference>
<dbReference type="PANTHER" id="PTHR27004">
    <property type="entry name" value="RECEPTOR-LIKE PROTEIN 12 ISOFORM X1"/>
    <property type="match status" value="1"/>
</dbReference>
<accession>A0A059C339</accession>
<evidence type="ECO:0000256" key="9">
    <source>
        <dbReference type="ARBA" id="ARBA00023170"/>
    </source>
</evidence>
<keyword evidence="7" id="KW-1133">Transmembrane helix</keyword>
<keyword evidence="3" id="KW-1003">Cell membrane</keyword>
<keyword evidence="9" id="KW-0675">Receptor</keyword>
<dbReference type="SUPFAM" id="SSF52058">
    <property type="entry name" value="L domain-like"/>
    <property type="match status" value="1"/>
</dbReference>
<keyword evidence="10" id="KW-0325">Glycoprotein</keyword>
<protein>
    <recommendedName>
        <fullName evidence="12">Leucine-rich repeat-containing N-terminal plant-type domain-containing protein</fullName>
    </recommendedName>
</protein>
<evidence type="ECO:0000256" key="6">
    <source>
        <dbReference type="ARBA" id="ARBA00022737"/>
    </source>
</evidence>
<gene>
    <name evidence="11" type="ORF">EUGRSUZ_E01224</name>
</gene>
<keyword evidence="4" id="KW-0433">Leucine-rich repeat</keyword>
<dbReference type="OMA" id="WHCAREL"/>
<evidence type="ECO:0000256" key="7">
    <source>
        <dbReference type="ARBA" id="ARBA00022989"/>
    </source>
</evidence>
<evidence type="ECO:0008006" key="12">
    <source>
        <dbReference type="Google" id="ProtNLM"/>
    </source>
</evidence>
<evidence type="ECO:0000313" key="11">
    <source>
        <dbReference type="EMBL" id="KCW72777.1"/>
    </source>
</evidence>
<evidence type="ECO:0000256" key="2">
    <source>
        <dbReference type="ARBA" id="ARBA00009592"/>
    </source>
</evidence>
<evidence type="ECO:0000256" key="8">
    <source>
        <dbReference type="ARBA" id="ARBA00023136"/>
    </source>
</evidence>
<dbReference type="Pfam" id="PF00560">
    <property type="entry name" value="LRR_1"/>
    <property type="match status" value="1"/>
</dbReference>
<evidence type="ECO:0000256" key="4">
    <source>
        <dbReference type="ARBA" id="ARBA00022614"/>
    </source>
</evidence>
<keyword evidence="6" id="KW-0677">Repeat</keyword>
<dbReference type="InterPro" id="IPR001611">
    <property type="entry name" value="Leu-rich_rpt"/>
</dbReference>
<sequence>MRSDFKSPTRSVNLTKLESLNLSWNNLTGEIPQQLAQLTFLSSFDVSHNQLWGPIPRRSQFDTFGTRSFAMNKGLCGSSLPNKCTKVGNKLPLPPSLFEEKNEDSPFDFYCKVVLIGVRGWFSIWHCARELDH</sequence>
<evidence type="ECO:0000256" key="10">
    <source>
        <dbReference type="ARBA" id="ARBA00023180"/>
    </source>
</evidence>
<evidence type="ECO:0000256" key="1">
    <source>
        <dbReference type="ARBA" id="ARBA00004251"/>
    </source>
</evidence>
<keyword evidence="5" id="KW-0812">Transmembrane</keyword>
<comment type="similarity">
    <text evidence="2">Belongs to the RLP family.</text>
</comment>
<reference evidence="11" key="1">
    <citation type="submission" date="2013-07" db="EMBL/GenBank/DDBJ databases">
        <title>The genome of Eucalyptus grandis.</title>
        <authorList>
            <person name="Schmutz J."/>
            <person name="Hayes R."/>
            <person name="Myburg A."/>
            <person name="Tuskan G."/>
            <person name="Grattapaglia D."/>
            <person name="Rokhsar D.S."/>
        </authorList>
    </citation>
    <scope>NUCLEOTIDE SEQUENCE</scope>
    <source>
        <tissue evidence="11">Leaf extractions</tissue>
    </source>
</reference>
<dbReference type="Gramene" id="KCW72777">
    <property type="protein sequence ID" value="KCW72777"/>
    <property type="gene ID" value="EUGRSUZ_E01224"/>
</dbReference>
<proteinExistence type="inferred from homology"/>
<name>A0A059C339_EUCGR</name>